<keyword evidence="3" id="KW-0731">Sigma factor</keyword>
<dbReference type="SUPFAM" id="SSF88659">
    <property type="entry name" value="Sigma3 and sigma4 domains of RNA polymerase sigma factors"/>
    <property type="match status" value="1"/>
</dbReference>
<dbReference type="Gene3D" id="1.10.10.10">
    <property type="entry name" value="Winged helix-like DNA-binding domain superfamily/Winged helix DNA-binding domain"/>
    <property type="match status" value="1"/>
</dbReference>
<feature type="domain" description="RNA polymerase sigma factor 70 region 4 type 2" evidence="6">
    <location>
        <begin position="171"/>
        <end position="222"/>
    </location>
</feature>
<dbReference type="NCBIfam" id="TIGR02937">
    <property type="entry name" value="sigma70-ECF"/>
    <property type="match status" value="1"/>
</dbReference>
<dbReference type="InterPro" id="IPR007627">
    <property type="entry name" value="RNA_pol_sigma70_r2"/>
</dbReference>
<evidence type="ECO:0000256" key="3">
    <source>
        <dbReference type="ARBA" id="ARBA00023082"/>
    </source>
</evidence>
<evidence type="ECO:0000256" key="2">
    <source>
        <dbReference type="ARBA" id="ARBA00023015"/>
    </source>
</evidence>
<dbReference type="Proteomes" id="UP000254343">
    <property type="component" value="Unassembled WGS sequence"/>
</dbReference>
<feature type="domain" description="RNA polymerase sigma-70 region 2" evidence="5">
    <location>
        <begin position="74"/>
        <end position="140"/>
    </location>
</feature>
<dbReference type="Gene3D" id="1.10.1740.10">
    <property type="match status" value="1"/>
</dbReference>
<dbReference type="CDD" id="cd06171">
    <property type="entry name" value="Sigma70_r4"/>
    <property type="match status" value="1"/>
</dbReference>
<dbReference type="Pfam" id="PF08281">
    <property type="entry name" value="Sigma70_r4_2"/>
    <property type="match status" value="1"/>
</dbReference>
<dbReference type="InterPro" id="IPR039425">
    <property type="entry name" value="RNA_pol_sigma-70-like"/>
</dbReference>
<dbReference type="AlphaFoldDB" id="A0A380W958"/>
<dbReference type="PANTHER" id="PTHR43133">
    <property type="entry name" value="RNA POLYMERASE ECF-TYPE SIGMA FACTO"/>
    <property type="match status" value="1"/>
</dbReference>
<dbReference type="InterPro" id="IPR013324">
    <property type="entry name" value="RNA_pol_sigma_r3/r4-like"/>
</dbReference>
<gene>
    <name evidence="7" type="primary">sigX_1</name>
    <name evidence="7" type="ORF">NCTC12722_02733</name>
</gene>
<dbReference type="NCBIfam" id="NF009168">
    <property type="entry name" value="PRK12515.1"/>
    <property type="match status" value="1"/>
</dbReference>
<keyword evidence="4" id="KW-0804">Transcription</keyword>
<organism evidence="7 8">
    <name type="scientific">Afipia felis</name>
    <name type="common">Cat scratch disease bacillus</name>
    <dbReference type="NCBI Taxonomy" id="1035"/>
    <lineage>
        <taxon>Bacteria</taxon>
        <taxon>Pseudomonadati</taxon>
        <taxon>Pseudomonadota</taxon>
        <taxon>Alphaproteobacteria</taxon>
        <taxon>Hyphomicrobiales</taxon>
        <taxon>Nitrobacteraceae</taxon>
        <taxon>Afipia</taxon>
    </lineage>
</organism>
<dbReference type="EMBL" id="UIGB01000001">
    <property type="protein sequence ID" value="SUU85520.1"/>
    <property type="molecule type" value="Genomic_DNA"/>
</dbReference>
<dbReference type="PANTHER" id="PTHR43133:SF32">
    <property type="entry name" value="BLR3042 PROTEIN"/>
    <property type="match status" value="1"/>
</dbReference>
<dbReference type="GO" id="GO:0006352">
    <property type="term" value="P:DNA-templated transcription initiation"/>
    <property type="evidence" value="ECO:0007669"/>
    <property type="project" value="InterPro"/>
</dbReference>
<dbReference type="InterPro" id="IPR014284">
    <property type="entry name" value="RNA_pol_sigma-70_dom"/>
</dbReference>
<proteinExistence type="inferred from homology"/>
<evidence type="ECO:0000256" key="1">
    <source>
        <dbReference type="ARBA" id="ARBA00010641"/>
    </source>
</evidence>
<dbReference type="InterPro" id="IPR013249">
    <property type="entry name" value="RNA_pol_sigma70_r4_t2"/>
</dbReference>
<accession>A0A380W958</accession>
<evidence type="ECO:0000313" key="7">
    <source>
        <dbReference type="EMBL" id="SUU85520.1"/>
    </source>
</evidence>
<dbReference type="SUPFAM" id="SSF88946">
    <property type="entry name" value="Sigma2 domain of RNA polymerase sigma factors"/>
    <property type="match status" value="1"/>
</dbReference>
<evidence type="ECO:0000313" key="8">
    <source>
        <dbReference type="Proteomes" id="UP000254343"/>
    </source>
</evidence>
<keyword evidence="2" id="KW-0805">Transcription regulation</keyword>
<evidence type="ECO:0000259" key="6">
    <source>
        <dbReference type="Pfam" id="PF08281"/>
    </source>
</evidence>
<dbReference type="Pfam" id="PF04542">
    <property type="entry name" value="Sigma70_r2"/>
    <property type="match status" value="1"/>
</dbReference>
<reference evidence="7 8" key="1">
    <citation type="submission" date="2018-06" db="EMBL/GenBank/DDBJ databases">
        <authorList>
            <consortium name="Pathogen Informatics"/>
            <person name="Doyle S."/>
        </authorList>
    </citation>
    <scope>NUCLEOTIDE SEQUENCE [LARGE SCALE GENOMIC DNA]</scope>
    <source>
        <strain evidence="7 8">NCTC12722</strain>
    </source>
</reference>
<protein>
    <submittedName>
        <fullName evidence="7">RNA polymerase sigma factor sigX</fullName>
    </submittedName>
</protein>
<evidence type="ECO:0000259" key="5">
    <source>
        <dbReference type="Pfam" id="PF04542"/>
    </source>
</evidence>
<comment type="similarity">
    <text evidence="1">Belongs to the sigma-70 factor family. ECF subfamily.</text>
</comment>
<dbReference type="GO" id="GO:0003677">
    <property type="term" value="F:DNA binding"/>
    <property type="evidence" value="ECO:0007669"/>
    <property type="project" value="InterPro"/>
</dbReference>
<dbReference type="InterPro" id="IPR036388">
    <property type="entry name" value="WH-like_DNA-bd_sf"/>
</dbReference>
<evidence type="ECO:0000256" key="4">
    <source>
        <dbReference type="ARBA" id="ARBA00023163"/>
    </source>
</evidence>
<dbReference type="GO" id="GO:0016987">
    <property type="term" value="F:sigma factor activity"/>
    <property type="evidence" value="ECO:0007669"/>
    <property type="project" value="UniProtKB-KW"/>
</dbReference>
<name>A0A380W958_AFIFE</name>
<dbReference type="InterPro" id="IPR013325">
    <property type="entry name" value="RNA_pol_sigma_r2"/>
</dbReference>
<sequence length="236" mass="26514">MRSVRAQLAQPLLQGHFRCLSGGVCPDDVVIDRTRSPPRATNLARRPLSATQAASDESLIGRIAQGDRLAMQVLYGRYHVRVYRFALRLVRKEQVAEDLISEVFLDVWRQAGKFEGRSAVSTWLLAITRFKALSALRKKKDAELDDETAAAIEDTSDDPEVAVAKKDTGNALRNCLAKLSQDHREIVDLVYYHEKSVEEVAEIVGIPENTVKTRLFYARKKLAELLKEAGVERGWP</sequence>